<keyword evidence="2" id="KW-1133">Transmembrane helix</keyword>
<organism evidence="3 4">
    <name type="scientific">Oidiodendron maius (strain Zn)</name>
    <dbReference type="NCBI Taxonomy" id="913774"/>
    <lineage>
        <taxon>Eukaryota</taxon>
        <taxon>Fungi</taxon>
        <taxon>Dikarya</taxon>
        <taxon>Ascomycota</taxon>
        <taxon>Pezizomycotina</taxon>
        <taxon>Leotiomycetes</taxon>
        <taxon>Leotiomycetes incertae sedis</taxon>
        <taxon>Myxotrichaceae</taxon>
        <taxon>Oidiodendron</taxon>
    </lineage>
</organism>
<feature type="transmembrane region" description="Helical" evidence="2">
    <location>
        <begin position="29"/>
        <end position="50"/>
    </location>
</feature>
<feature type="compositionally biased region" description="Low complexity" evidence="1">
    <location>
        <begin position="258"/>
        <end position="269"/>
    </location>
</feature>
<dbReference type="InParanoid" id="A0A0C3HHH9"/>
<evidence type="ECO:0000313" key="3">
    <source>
        <dbReference type="EMBL" id="KIN02570.1"/>
    </source>
</evidence>
<dbReference type="AlphaFoldDB" id="A0A0C3HHH9"/>
<feature type="transmembrane region" description="Helical" evidence="2">
    <location>
        <begin position="309"/>
        <end position="333"/>
    </location>
</feature>
<dbReference type="EMBL" id="KN832874">
    <property type="protein sequence ID" value="KIN02570.1"/>
    <property type="molecule type" value="Genomic_DNA"/>
</dbReference>
<proteinExistence type="predicted"/>
<keyword evidence="2" id="KW-0472">Membrane</keyword>
<evidence type="ECO:0000256" key="1">
    <source>
        <dbReference type="SAM" id="MobiDB-lite"/>
    </source>
</evidence>
<dbReference type="OrthoDB" id="2396694at2759"/>
<feature type="region of interest" description="Disordered" evidence="1">
    <location>
        <begin position="130"/>
        <end position="157"/>
    </location>
</feature>
<evidence type="ECO:0000256" key="2">
    <source>
        <dbReference type="SAM" id="Phobius"/>
    </source>
</evidence>
<sequence length="445" mass="47811">MASLTIRVTTGDHPVSMAPEPYACYSAPYGLIGFFSDIVSCYMMACLAMSRTPLYPKRMLRNYRMIGIIGAGWVLLPTIVNIRNTVNCARSGMWPLILVAVGKILLEIVFGIVFIGLACQYLPGAKKTTENVATGNGEAGDTGGARDATSEANLEAGGSDAANRRRYWDAAVQVGDGLTHLLVDYLPAYSEFDPLIEFSELTDARSAGLDSIGTESELVGSTRHPIKLDEDHEGAPAESSHTQSTDVPVEDETDKPKSSVSSAPSSPEISHSEAAQTLSEVENPPEETRNGTTSQPQPNSTKASTEVGVVGQTIVILIILSLLACILTGNIVLAVRSGKKSPWTIGLIFLILFLSLFSLVFFGTWRAVSKAMKKEWNMMRAFKTANVQGAASAVFMLMSLLIMLYSDLNLGVLSGQVTGVVTDSNKDMTGYWVYLGASKLPLLCF</sequence>
<feature type="transmembrane region" description="Helical" evidence="2">
    <location>
        <begin position="345"/>
        <end position="365"/>
    </location>
</feature>
<reference evidence="3 4" key="1">
    <citation type="submission" date="2014-04" db="EMBL/GenBank/DDBJ databases">
        <authorList>
            <consortium name="DOE Joint Genome Institute"/>
            <person name="Kuo A."/>
            <person name="Martino E."/>
            <person name="Perotto S."/>
            <person name="Kohler A."/>
            <person name="Nagy L.G."/>
            <person name="Floudas D."/>
            <person name="Copeland A."/>
            <person name="Barry K.W."/>
            <person name="Cichocki N."/>
            <person name="Veneault-Fourrey C."/>
            <person name="LaButti K."/>
            <person name="Lindquist E.A."/>
            <person name="Lipzen A."/>
            <person name="Lundell T."/>
            <person name="Morin E."/>
            <person name="Murat C."/>
            <person name="Sun H."/>
            <person name="Tunlid A."/>
            <person name="Henrissat B."/>
            <person name="Grigoriev I.V."/>
            <person name="Hibbett D.S."/>
            <person name="Martin F."/>
            <person name="Nordberg H.P."/>
            <person name="Cantor M.N."/>
            <person name="Hua S.X."/>
        </authorList>
    </citation>
    <scope>NUCLEOTIDE SEQUENCE [LARGE SCALE GENOMIC DNA]</scope>
    <source>
        <strain evidence="3 4">Zn</strain>
    </source>
</reference>
<evidence type="ECO:0000313" key="4">
    <source>
        <dbReference type="Proteomes" id="UP000054321"/>
    </source>
</evidence>
<feature type="compositionally biased region" description="Polar residues" evidence="1">
    <location>
        <begin position="290"/>
        <end position="304"/>
    </location>
</feature>
<keyword evidence="4" id="KW-1185">Reference proteome</keyword>
<feature type="transmembrane region" description="Helical" evidence="2">
    <location>
        <begin position="385"/>
        <end position="405"/>
    </location>
</feature>
<gene>
    <name evidence="3" type="ORF">OIDMADRAFT_178501</name>
</gene>
<protein>
    <submittedName>
        <fullName evidence="3">Uncharacterized protein</fullName>
    </submittedName>
</protein>
<name>A0A0C3HHH9_OIDMZ</name>
<dbReference type="Proteomes" id="UP000054321">
    <property type="component" value="Unassembled WGS sequence"/>
</dbReference>
<feature type="transmembrane region" description="Helical" evidence="2">
    <location>
        <begin position="62"/>
        <end position="82"/>
    </location>
</feature>
<feature type="transmembrane region" description="Helical" evidence="2">
    <location>
        <begin position="94"/>
        <end position="117"/>
    </location>
</feature>
<reference evidence="4" key="2">
    <citation type="submission" date="2015-01" db="EMBL/GenBank/DDBJ databases">
        <title>Evolutionary Origins and Diversification of the Mycorrhizal Mutualists.</title>
        <authorList>
            <consortium name="DOE Joint Genome Institute"/>
            <consortium name="Mycorrhizal Genomics Consortium"/>
            <person name="Kohler A."/>
            <person name="Kuo A."/>
            <person name="Nagy L.G."/>
            <person name="Floudas D."/>
            <person name="Copeland A."/>
            <person name="Barry K.W."/>
            <person name="Cichocki N."/>
            <person name="Veneault-Fourrey C."/>
            <person name="LaButti K."/>
            <person name="Lindquist E.A."/>
            <person name="Lipzen A."/>
            <person name="Lundell T."/>
            <person name="Morin E."/>
            <person name="Murat C."/>
            <person name="Riley R."/>
            <person name="Ohm R."/>
            <person name="Sun H."/>
            <person name="Tunlid A."/>
            <person name="Henrissat B."/>
            <person name="Grigoriev I.V."/>
            <person name="Hibbett D.S."/>
            <person name="Martin F."/>
        </authorList>
    </citation>
    <scope>NUCLEOTIDE SEQUENCE [LARGE SCALE GENOMIC DNA]</scope>
    <source>
        <strain evidence="4">Zn</strain>
    </source>
</reference>
<keyword evidence="2" id="KW-0812">Transmembrane</keyword>
<dbReference type="HOGENOM" id="CLU_615533_0_0_1"/>
<accession>A0A0C3HHH9</accession>
<feature type="region of interest" description="Disordered" evidence="1">
    <location>
        <begin position="227"/>
        <end position="304"/>
    </location>
</feature>